<keyword evidence="1" id="KW-0812">Transmembrane</keyword>
<dbReference type="AlphaFoldDB" id="A0A7D6W4S5"/>
<sequence length="54" mass="6595">MPQMMPLNWLLLMLVFMTMFMLSLSFFYYMKSFSLTNKFDLNKPKSSPKTNWSW</sequence>
<keyword evidence="2" id="KW-0496">Mitochondrion</keyword>
<feature type="transmembrane region" description="Helical" evidence="1">
    <location>
        <begin position="6"/>
        <end position="29"/>
    </location>
</feature>
<protein>
    <submittedName>
        <fullName evidence="2">ATP synthase F0 subunit 8</fullName>
    </submittedName>
</protein>
<reference evidence="2" key="1">
    <citation type="submission" date="2020-05" db="EMBL/GenBank/DDBJ databases">
        <title>DNAmark Project.</title>
        <authorList>
            <person name="Leerhoei F."/>
        </authorList>
    </citation>
    <scope>NUCLEOTIDE SEQUENCE</scope>
    <source>
        <strain evidence="2">DM557</strain>
    </source>
</reference>
<proteinExistence type="predicted"/>
<dbReference type="EMBL" id="MT483674">
    <property type="protein sequence ID" value="QLY89524.1"/>
    <property type="molecule type" value="Genomic_DNA"/>
</dbReference>
<accession>A0A7D6W4S5</accession>
<keyword evidence="1" id="KW-1133">Transmembrane helix</keyword>
<gene>
    <name evidence="2" type="primary">ATP8</name>
</gene>
<evidence type="ECO:0000313" key="2">
    <source>
        <dbReference type="EMBL" id="QLY89524.1"/>
    </source>
</evidence>
<geneLocation type="mitochondrion" evidence="2"/>
<evidence type="ECO:0000256" key="1">
    <source>
        <dbReference type="SAM" id="Phobius"/>
    </source>
</evidence>
<organism evidence="2">
    <name type="scientific">Hydropsyche saxonica</name>
    <dbReference type="NCBI Taxonomy" id="761878"/>
    <lineage>
        <taxon>Eukaryota</taxon>
        <taxon>Metazoa</taxon>
        <taxon>Ecdysozoa</taxon>
        <taxon>Arthropoda</taxon>
        <taxon>Hexapoda</taxon>
        <taxon>Insecta</taxon>
        <taxon>Pterygota</taxon>
        <taxon>Neoptera</taxon>
        <taxon>Endopterygota</taxon>
        <taxon>Trichoptera</taxon>
        <taxon>Annulipalpia</taxon>
        <taxon>Hydropsychoidea</taxon>
        <taxon>Hydropsychidae</taxon>
        <taxon>Hydropsychinae</taxon>
        <taxon>Hydropsyche</taxon>
        <taxon>Hydropsyche</taxon>
    </lineage>
</organism>
<keyword evidence="1" id="KW-0472">Membrane</keyword>
<name>A0A7D6W4S5_9NEOP</name>